<evidence type="ECO:0000313" key="6">
    <source>
        <dbReference type="Proteomes" id="UP000267900"/>
    </source>
</evidence>
<dbReference type="RefSeq" id="WP_126917244.1">
    <property type="nucleotide sequence ID" value="NZ_CP034587.1"/>
</dbReference>
<dbReference type="InterPro" id="IPR002577">
    <property type="entry name" value="HTH_HxlR"/>
</dbReference>
<keyword evidence="1" id="KW-0805">Transcription regulation</keyword>
<dbReference type="Gene3D" id="1.10.10.10">
    <property type="entry name" value="Winged helix-like DNA-binding domain superfamily/Winged helix DNA-binding domain"/>
    <property type="match status" value="1"/>
</dbReference>
<sequence length="141" mass="15479">MSVGNTEVPVVIRADIPLPIGVDDHRACPATDVLRRVGDRWSVLVVMLLGRRSYRFNELHRAIEGISQRMLTLTLRSLERDGFVSRTVHPSVPPGVEYALTDLGHTFLVPISAVAEWAAAHDREIDAARARYDGAAGSVNP</sequence>
<name>A0A3S9PQP9_STRLT</name>
<dbReference type="PANTHER" id="PTHR33204:SF39">
    <property type="entry name" value="TRANSCRIPTIONAL REGULATORY PROTEIN"/>
    <property type="match status" value="1"/>
</dbReference>
<dbReference type="Proteomes" id="UP000267900">
    <property type="component" value="Chromosome"/>
</dbReference>
<dbReference type="EMBL" id="CP034587">
    <property type="protein sequence ID" value="AZQ74742.1"/>
    <property type="molecule type" value="Genomic_DNA"/>
</dbReference>
<protein>
    <submittedName>
        <fullName evidence="5">Transcriptional regulator</fullName>
    </submittedName>
</protein>
<dbReference type="OrthoDB" id="370168at2"/>
<keyword evidence="2" id="KW-0238">DNA-binding</keyword>
<evidence type="ECO:0000256" key="1">
    <source>
        <dbReference type="ARBA" id="ARBA00023015"/>
    </source>
</evidence>
<reference evidence="5 6" key="1">
    <citation type="submission" date="2018-12" db="EMBL/GenBank/DDBJ databases">
        <title>The whole draft genome of Streptomyce luteoverticillatus CGMCC 15060.</title>
        <authorList>
            <person name="Feng Z."/>
            <person name="Chen G."/>
            <person name="Zhang J."/>
            <person name="Zhu H."/>
            <person name="Yu X."/>
            <person name="Zhang W."/>
            <person name="Zhang X."/>
        </authorList>
    </citation>
    <scope>NUCLEOTIDE SEQUENCE [LARGE SCALE GENOMIC DNA]</scope>
    <source>
        <strain evidence="5 6">CGMCC 15060</strain>
    </source>
</reference>
<dbReference type="Pfam" id="PF01638">
    <property type="entry name" value="HxlR"/>
    <property type="match status" value="1"/>
</dbReference>
<keyword evidence="6" id="KW-1185">Reference proteome</keyword>
<dbReference type="InterPro" id="IPR036390">
    <property type="entry name" value="WH_DNA-bd_sf"/>
</dbReference>
<evidence type="ECO:0000256" key="2">
    <source>
        <dbReference type="ARBA" id="ARBA00023125"/>
    </source>
</evidence>
<dbReference type="PROSITE" id="PS51118">
    <property type="entry name" value="HTH_HXLR"/>
    <property type="match status" value="1"/>
</dbReference>
<keyword evidence="3" id="KW-0804">Transcription</keyword>
<proteinExistence type="predicted"/>
<gene>
    <name evidence="5" type="ORF">EKH77_29215</name>
</gene>
<dbReference type="GO" id="GO:0003677">
    <property type="term" value="F:DNA binding"/>
    <property type="evidence" value="ECO:0007669"/>
    <property type="project" value="UniProtKB-KW"/>
</dbReference>
<evidence type="ECO:0000259" key="4">
    <source>
        <dbReference type="PROSITE" id="PS51118"/>
    </source>
</evidence>
<organism evidence="5 6">
    <name type="scientific">Streptomyces luteoverticillatus</name>
    <name type="common">Streptoverticillium luteoverticillatus</name>
    <dbReference type="NCBI Taxonomy" id="66425"/>
    <lineage>
        <taxon>Bacteria</taxon>
        <taxon>Bacillati</taxon>
        <taxon>Actinomycetota</taxon>
        <taxon>Actinomycetes</taxon>
        <taxon>Kitasatosporales</taxon>
        <taxon>Streptomycetaceae</taxon>
        <taxon>Streptomyces</taxon>
    </lineage>
</organism>
<dbReference type="PANTHER" id="PTHR33204">
    <property type="entry name" value="TRANSCRIPTIONAL REGULATOR, MARR FAMILY"/>
    <property type="match status" value="1"/>
</dbReference>
<feature type="domain" description="HTH hxlR-type" evidence="4">
    <location>
        <begin position="28"/>
        <end position="126"/>
    </location>
</feature>
<evidence type="ECO:0000256" key="3">
    <source>
        <dbReference type="ARBA" id="ARBA00023163"/>
    </source>
</evidence>
<evidence type="ECO:0000313" key="5">
    <source>
        <dbReference type="EMBL" id="AZQ74742.1"/>
    </source>
</evidence>
<accession>A0A3S9PQP9</accession>
<dbReference type="AlphaFoldDB" id="A0A3S9PQP9"/>
<dbReference type="InterPro" id="IPR036388">
    <property type="entry name" value="WH-like_DNA-bd_sf"/>
</dbReference>
<dbReference type="SUPFAM" id="SSF46785">
    <property type="entry name" value="Winged helix' DNA-binding domain"/>
    <property type="match status" value="1"/>
</dbReference>